<dbReference type="SUPFAM" id="SSF52200">
    <property type="entry name" value="Toll/Interleukin receptor TIR domain"/>
    <property type="match status" value="1"/>
</dbReference>
<dbReference type="InterPro" id="IPR001611">
    <property type="entry name" value="Leu-rich_rpt"/>
</dbReference>
<evidence type="ECO:0000256" key="10">
    <source>
        <dbReference type="ARBA" id="ARBA00023180"/>
    </source>
</evidence>
<dbReference type="SMART" id="SM00365">
    <property type="entry name" value="LRR_SD22"/>
    <property type="match status" value="3"/>
</dbReference>
<dbReference type="Pfam" id="PF13676">
    <property type="entry name" value="TIR_2"/>
    <property type="match status" value="1"/>
</dbReference>
<dbReference type="InterPro" id="IPR017241">
    <property type="entry name" value="Toll-like_receptor"/>
</dbReference>
<evidence type="ECO:0000256" key="8">
    <source>
        <dbReference type="ARBA" id="ARBA00023136"/>
    </source>
</evidence>
<keyword evidence="3" id="KW-0433">Leucine-rich repeat</keyword>
<dbReference type="PIRSF" id="PIRSF037595">
    <property type="entry name" value="Toll-like_receptor"/>
    <property type="match status" value="1"/>
</dbReference>
<dbReference type="SMART" id="SM00255">
    <property type="entry name" value="TIR"/>
    <property type="match status" value="1"/>
</dbReference>
<keyword evidence="8 11" id="KW-0472">Membrane</keyword>
<dbReference type="InterPro" id="IPR003591">
    <property type="entry name" value="Leu-rich_rpt_typical-subtyp"/>
</dbReference>
<comment type="similarity">
    <text evidence="2">Belongs to the Toll-like receptor family.</text>
</comment>
<evidence type="ECO:0000313" key="14">
    <source>
        <dbReference type="Proteomes" id="UP001164746"/>
    </source>
</evidence>
<dbReference type="PANTHER" id="PTHR24365:SF530">
    <property type="entry name" value="MSTPROX-RELATED"/>
    <property type="match status" value="1"/>
</dbReference>
<accession>A0ABY7F3Q3</accession>
<dbReference type="SUPFAM" id="SSF52058">
    <property type="entry name" value="L domain-like"/>
    <property type="match status" value="2"/>
</dbReference>
<feature type="transmembrane region" description="Helical" evidence="11">
    <location>
        <begin position="675"/>
        <end position="698"/>
    </location>
</feature>
<protein>
    <submittedName>
        <fullName evidence="13">TLR3-like protein</fullName>
    </submittedName>
</protein>
<sequence length="884" mass="101984">MTALFVARRPNARRPRVLRKGLSLSAMCPIGNALGVTGPCRVEEKETFCQSLPTFMAYPKLQQDGDREFNSFTKVRNKVCTKCPRSTVCKCEPLSEDSQFNVSCNGNGVRQTLNQENLPDNIRTLIVEKFIFQNLSVDTFPRNIRVQRFHLKHNEIWDIKNDTFYQFESLSEVFFCDSTLTDNNQLIEAFAGIRSRGNLTLVIQGMHFTQLDFSNIVFQGKVMLTTLRLTRNAMGIFRPELVNNMDYLETLSLADNIISHFSKNRTQLTPLLLLDMSNNRLNPIEIEFCYNNGSSLFPNLRTLNVSRNFISTIQKESWSCLDKLEILDLSDNNIQTIFINNLTHLASLKHLILKKNWIKSFEVNEGMYPPHLEYLDLSDNQFVPFMPQLCENSSNGTISIQRLDLSFNHIIVLTDNFTRCLRNLTELYLSKNAIQKIQNDSFAQFPQLKVLHIDGQIHGLTTIEKNAFKMNNLKELNLNRNFIHFNNESSDRILSGCIGIRYLSLSHNHVLNKTAFFSSLAHLKHIEVLVLEQVRLIKFPYELFTSFETLQYAVIDHNGIESIYFPPSITFNSRITHLSAADNRISFSKNNNALPEPVLTYLKEVNFGYNIFDCSCDVSSRWFRSQISENGSQGFFQQHIRLIGWPHTYLCHTPSEMIGKEVMHFHLSALDCVNIVVYISSASTGFVVCVIGIVSYWNRWYIQFYWHRCKKSCKRIRKFADAERQQLIENIGVQYDAFVIYNDDDSKFVFKDLRMLVEEKLQYKLFIWDRQGGVGGSKFNAFFDAINASKNVIVVVSNNLIKDAWCEFQVDIALMSRMETRGKRKIFLVILTDVDLESVSKSWCVLLAKKGNGKWIETENSIRRRVFIEDMKATLGKPLSVEGN</sequence>
<dbReference type="Pfam" id="PF13855">
    <property type="entry name" value="LRR_8"/>
    <property type="match status" value="2"/>
</dbReference>
<evidence type="ECO:0000256" key="7">
    <source>
        <dbReference type="ARBA" id="ARBA00022989"/>
    </source>
</evidence>
<organism evidence="13 14">
    <name type="scientific">Mya arenaria</name>
    <name type="common">Soft-shell clam</name>
    <dbReference type="NCBI Taxonomy" id="6604"/>
    <lineage>
        <taxon>Eukaryota</taxon>
        <taxon>Metazoa</taxon>
        <taxon>Spiralia</taxon>
        <taxon>Lophotrochozoa</taxon>
        <taxon>Mollusca</taxon>
        <taxon>Bivalvia</taxon>
        <taxon>Autobranchia</taxon>
        <taxon>Heteroconchia</taxon>
        <taxon>Euheterodonta</taxon>
        <taxon>Imparidentia</taxon>
        <taxon>Neoheterodontei</taxon>
        <taxon>Myida</taxon>
        <taxon>Myoidea</taxon>
        <taxon>Myidae</taxon>
        <taxon>Mya</taxon>
    </lineage>
</organism>
<keyword evidence="7 11" id="KW-1133">Transmembrane helix</keyword>
<feature type="domain" description="TIR" evidence="12">
    <location>
        <begin position="733"/>
        <end position="862"/>
    </location>
</feature>
<proteinExistence type="inferred from homology"/>
<dbReference type="Gene3D" id="3.40.50.10140">
    <property type="entry name" value="Toll/interleukin-1 receptor homology (TIR) domain"/>
    <property type="match status" value="1"/>
</dbReference>
<dbReference type="PROSITE" id="PS50104">
    <property type="entry name" value="TIR"/>
    <property type="match status" value="1"/>
</dbReference>
<comment type="subcellular location">
    <subcellularLocation>
        <location evidence="1">Membrane</location>
        <topology evidence="1">Single-pass type I membrane protein</topology>
    </subcellularLocation>
</comment>
<evidence type="ECO:0000256" key="5">
    <source>
        <dbReference type="ARBA" id="ARBA00022729"/>
    </source>
</evidence>
<evidence type="ECO:0000313" key="13">
    <source>
        <dbReference type="EMBL" id="WAR16813.1"/>
    </source>
</evidence>
<dbReference type="SMART" id="SM00369">
    <property type="entry name" value="LRR_TYP"/>
    <property type="match status" value="7"/>
</dbReference>
<evidence type="ECO:0000256" key="11">
    <source>
        <dbReference type="SAM" id="Phobius"/>
    </source>
</evidence>
<name>A0ABY7F3Q3_MYAAR</name>
<evidence type="ECO:0000256" key="1">
    <source>
        <dbReference type="ARBA" id="ARBA00004479"/>
    </source>
</evidence>
<keyword evidence="4 11" id="KW-0812">Transmembrane</keyword>
<keyword evidence="14" id="KW-1185">Reference proteome</keyword>
<evidence type="ECO:0000256" key="9">
    <source>
        <dbReference type="ARBA" id="ARBA00023170"/>
    </source>
</evidence>
<dbReference type="InterPro" id="IPR035897">
    <property type="entry name" value="Toll_tir_struct_dom_sf"/>
</dbReference>
<evidence type="ECO:0000256" key="6">
    <source>
        <dbReference type="ARBA" id="ARBA00022737"/>
    </source>
</evidence>
<dbReference type="EMBL" id="CP111021">
    <property type="protein sequence ID" value="WAR16813.1"/>
    <property type="molecule type" value="Genomic_DNA"/>
</dbReference>
<keyword evidence="5" id="KW-0732">Signal</keyword>
<reference evidence="13" key="1">
    <citation type="submission" date="2022-11" db="EMBL/GenBank/DDBJ databases">
        <title>Centuries of genome instability and evolution in soft-shell clam transmissible cancer (bioRxiv).</title>
        <authorList>
            <person name="Hart S.F.M."/>
            <person name="Yonemitsu M.A."/>
            <person name="Giersch R.M."/>
            <person name="Beal B.F."/>
            <person name="Arriagada G."/>
            <person name="Davis B.W."/>
            <person name="Ostrander E.A."/>
            <person name="Goff S.P."/>
            <person name="Metzger M.J."/>
        </authorList>
    </citation>
    <scope>NUCLEOTIDE SEQUENCE</scope>
    <source>
        <strain evidence="13">MELC-2E11</strain>
        <tissue evidence="13">Siphon/mantle</tissue>
    </source>
</reference>
<dbReference type="InterPro" id="IPR032675">
    <property type="entry name" value="LRR_dom_sf"/>
</dbReference>
<keyword evidence="9" id="KW-0675">Receptor</keyword>
<evidence type="ECO:0000256" key="3">
    <source>
        <dbReference type="ARBA" id="ARBA00022614"/>
    </source>
</evidence>
<dbReference type="Proteomes" id="UP001164746">
    <property type="component" value="Chromosome 10"/>
</dbReference>
<dbReference type="PANTHER" id="PTHR24365">
    <property type="entry name" value="TOLL-LIKE RECEPTOR"/>
    <property type="match status" value="1"/>
</dbReference>
<evidence type="ECO:0000259" key="12">
    <source>
        <dbReference type="PROSITE" id="PS50104"/>
    </source>
</evidence>
<dbReference type="PROSITE" id="PS51450">
    <property type="entry name" value="LRR"/>
    <property type="match status" value="3"/>
</dbReference>
<evidence type="ECO:0000256" key="4">
    <source>
        <dbReference type="ARBA" id="ARBA00022692"/>
    </source>
</evidence>
<evidence type="ECO:0000256" key="2">
    <source>
        <dbReference type="ARBA" id="ARBA00009634"/>
    </source>
</evidence>
<dbReference type="Gene3D" id="3.80.10.10">
    <property type="entry name" value="Ribonuclease Inhibitor"/>
    <property type="match status" value="5"/>
</dbReference>
<keyword evidence="10" id="KW-0325">Glycoprotein</keyword>
<dbReference type="InterPro" id="IPR000157">
    <property type="entry name" value="TIR_dom"/>
</dbReference>
<gene>
    <name evidence="13" type="ORF">MAR_031407</name>
</gene>
<keyword evidence="6" id="KW-0677">Repeat</keyword>